<dbReference type="AlphaFoldDB" id="A0A1H1WQA5"/>
<dbReference type="InterPro" id="IPR029063">
    <property type="entry name" value="SAM-dependent_MTases_sf"/>
</dbReference>
<reference evidence="3" key="1">
    <citation type="submission" date="2016-10" db="EMBL/GenBank/DDBJ databases">
        <authorList>
            <person name="Varghese N."/>
            <person name="Submissions S."/>
        </authorList>
    </citation>
    <scope>NUCLEOTIDE SEQUENCE [LARGE SCALE GENOMIC DNA]</scope>
    <source>
        <strain evidence="3">GAS369</strain>
    </source>
</reference>
<proteinExistence type="predicted"/>
<sequence>MVGKARGLVAMTKFHESVSHSTLAGGARPRLFRKSSVGFYLRLNKPVWRIIPRHLQNHYPVRAYGAWLQSLVRLIAAREQYFGTFFLRNRPALELMRGLADEKAKNSTLKVAILACSAGAEVYSILWTIRSARPDLNVLVRAVDISQTILNFAKNGVYAPDTSGLVGSSIFERLTAPEMEQMFDWNGDVAKIKPWLREGITWQLGDASSPELIRDLGPQDIVVANNFLCHMEPLAAESCLRNIAGLVDRQGYLFVSGVDLDVRAKVARELGWRPVPELLEQIHDGDPSVRKDWPWRWWGLEPLDRSRHDWRTRYAAVFQVSKRRAQACVACHATDTPSAST</sequence>
<organism evidence="2 3">
    <name type="scientific">Bradyrhizobium canariense</name>
    <dbReference type="NCBI Taxonomy" id="255045"/>
    <lineage>
        <taxon>Bacteria</taxon>
        <taxon>Pseudomonadati</taxon>
        <taxon>Pseudomonadota</taxon>
        <taxon>Alphaproteobacteria</taxon>
        <taxon>Hyphomicrobiales</taxon>
        <taxon>Nitrobacteraceae</taxon>
        <taxon>Bradyrhizobium</taxon>
    </lineage>
</organism>
<dbReference type="Proteomes" id="UP000243904">
    <property type="component" value="Chromosome I"/>
</dbReference>
<evidence type="ECO:0000313" key="2">
    <source>
        <dbReference type="EMBL" id="SDS99202.1"/>
    </source>
</evidence>
<dbReference type="GO" id="GO:0032259">
    <property type="term" value="P:methylation"/>
    <property type="evidence" value="ECO:0007669"/>
    <property type="project" value="UniProtKB-KW"/>
</dbReference>
<dbReference type="PROSITE" id="PS50123">
    <property type="entry name" value="CHER"/>
    <property type="match status" value="1"/>
</dbReference>
<dbReference type="InterPro" id="IPR000780">
    <property type="entry name" value="CheR_MeTrfase"/>
</dbReference>
<dbReference type="EMBL" id="LT629750">
    <property type="protein sequence ID" value="SDS99202.1"/>
    <property type="molecule type" value="Genomic_DNA"/>
</dbReference>
<dbReference type="SMART" id="SM00138">
    <property type="entry name" value="MeTrc"/>
    <property type="match status" value="1"/>
</dbReference>
<gene>
    <name evidence="2" type="ORF">SAMN05444158_3959</name>
</gene>
<dbReference type="GO" id="GO:0008757">
    <property type="term" value="F:S-adenosylmethionine-dependent methyltransferase activity"/>
    <property type="evidence" value="ECO:0007669"/>
    <property type="project" value="InterPro"/>
</dbReference>
<name>A0A1H1WQA5_9BRAD</name>
<dbReference type="Pfam" id="PF01739">
    <property type="entry name" value="CheR"/>
    <property type="match status" value="1"/>
</dbReference>
<evidence type="ECO:0000259" key="1">
    <source>
        <dbReference type="PROSITE" id="PS50123"/>
    </source>
</evidence>
<keyword evidence="2" id="KW-0808">Transferase</keyword>
<dbReference type="SUPFAM" id="SSF53335">
    <property type="entry name" value="S-adenosyl-L-methionine-dependent methyltransferases"/>
    <property type="match status" value="1"/>
</dbReference>
<keyword evidence="3" id="KW-1185">Reference proteome</keyword>
<keyword evidence="2" id="KW-0489">Methyltransferase</keyword>
<feature type="domain" description="CheR-type methyltransferase" evidence="1">
    <location>
        <begin position="84"/>
        <end position="259"/>
    </location>
</feature>
<dbReference type="InterPro" id="IPR022642">
    <property type="entry name" value="CheR_C"/>
</dbReference>
<evidence type="ECO:0000313" key="3">
    <source>
        <dbReference type="Proteomes" id="UP000243904"/>
    </source>
</evidence>
<protein>
    <submittedName>
        <fullName evidence="2">CheR methyltransferase, SAM binding domain</fullName>
    </submittedName>
</protein>
<dbReference type="Gene3D" id="3.40.50.150">
    <property type="entry name" value="Vaccinia Virus protein VP39"/>
    <property type="match status" value="1"/>
</dbReference>
<dbReference type="PRINTS" id="PR00996">
    <property type="entry name" value="CHERMTFRASE"/>
</dbReference>
<accession>A0A1H1WQA5</accession>